<feature type="region of interest" description="Disordered" evidence="7">
    <location>
        <begin position="489"/>
        <end position="520"/>
    </location>
</feature>
<evidence type="ECO:0000256" key="7">
    <source>
        <dbReference type="SAM" id="MobiDB-lite"/>
    </source>
</evidence>
<dbReference type="CDD" id="cd01647">
    <property type="entry name" value="RT_LTR"/>
    <property type="match status" value="1"/>
</dbReference>
<dbReference type="Gene3D" id="3.30.70.270">
    <property type="match status" value="1"/>
</dbReference>
<keyword evidence="6" id="KW-0695">RNA-directed DNA polymerase</keyword>
<dbReference type="PANTHER" id="PTHR24559">
    <property type="entry name" value="TRANSPOSON TY3-I GAG-POL POLYPROTEIN"/>
    <property type="match status" value="1"/>
</dbReference>
<accession>A0A061FBQ5</accession>
<dbReference type="InterPro" id="IPR053134">
    <property type="entry name" value="RNA-dir_DNA_polymerase"/>
</dbReference>
<dbReference type="GO" id="GO:0003964">
    <property type="term" value="F:RNA-directed DNA polymerase activity"/>
    <property type="evidence" value="ECO:0007669"/>
    <property type="project" value="UniProtKB-KW"/>
</dbReference>
<dbReference type="Gramene" id="EOY14333">
    <property type="protein sequence ID" value="EOY14333"/>
    <property type="gene ID" value="TCM_033714"/>
</dbReference>
<organism evidence="10 11">
    <name type="scientific">Theobroma cacao</name>
    <name type="common">Cacao</name>
    <name type="synonym">Cocoa</name>
    <dbReference type="NCBI Taxonomy" id="3641"/>
    <lineage>
        <taxon>Eukaryota</taxon>
        <taxon>Viridiplantae</taxon>
        <taxon>Streptophyta</taxon>
        <taxon>Embryophyta</taxon>
        <taxon>Tracheophyta</taxon>
        <taxon>Spermatophyta</taxon>
        <taxon>Magnoliopsida</taxon>
        <taxon>eudicotyledons</taxon>
        <taxon>Gunneridae</taxon>
        <taxon>Pentapetalae</taxon>
        <taxon>rosids</taxon>
        <taxon>malvids</taxon>
        <taxon>Malvales</taxon>
        <taxon>Malvaceae</taxon>
        <taxon>Byttnerioideae</taxon>
        <taxon>Theobroma</taxon>
    </lineage>
</organism>
<dbReference type="InterPro" id="IPR043502">
    <property type="entry name" value="DNA/RNA_pol_sf"/>
</dbReference>
<keyword evidence="5" id="KW-0378">Hydrolase</keyword>
<feature type="compositionally biased region" description="Basic residues" evidence="7">
    <location>
        <begin position="201"/>
        <end position="215"/>
    </location>
</feature>
<feature type="compositionally biased region" description="Polar residues" evidence="7">
    <location>
        <begin position="220"/>
        <end position="229"/>
    </location>
</feature>
<dbReference type="Proteomes" id="UP000026915">
    <property type="component" value="Chromosome 7"/>
</dbReference>
<keyword evidence="2" id="KW-0548">Nucleotidyltransferase</keyword>
<dbReference type="GO" id="GO:0004519">
    <property type="term" value="F:endonuclease activity"/>
    <property type="evidence" value="ECO:0007669"/>
    <property type="project" value="UniProtKB-KW"/>
</dbReference>
<sequence length="593" mass="67262">MSRDLLTTVESRLTRQEKDVVKLADRYHGRDEIQRLKVQDITVAIVIAESLIEFHKPEAKKDAGKGKAKVGEETYVATLSLNKGEPSKAAPMPSKVATVMDEYVDVMPAKLSSCLPLECEVDQKIELVLSTQPLSRAPYRMAPSKLVELHQQLIELIEAGFIRPSKAPYDALVRMSPKTRATLRRMREQDAPIEMVDRPRASTRRGRGRRGRATRPVRSNTLVSRQDEGQSSDQKNWVVTLTIRNCSQILNIFELFDQLGKARVFSKLNLWFGYYQVWITEGDQEKTACVTRFGSFEFLVMLFGLTNAPAMFCTLMNKVLPSFLDKFAMVYLDNIIVYSRIMAKHVGHLRAVFERLRACKLLPQIRTRLLQHRSTLDRLAVKDQAWGWSPDSILMQQGHPMAYESRKLNDTERRYMAQEKDMTVVVHYLRVWRHYLLGARFVVKIDNVANSFFETQISSLSSKLGGTQNWQPLARHRMICWPISKQGLQEMPLPKPSSSAPRKARRGQGRASAFDGPTRATKASRPTVVVYQAIHAIGVQAPLFNQLPPLNKWADKADEPLAGDLLVALCPQHPVELCKAAGYRPVQLQPATM</sequence>
<keyword evidence="11" id="KW-1185">Reference proteome</keyword>
<dbReference type="SUPFAM" id="SSF56672">
    <property type="entry name" value="DNA/RNA polymerases"/>
    <property type="match status" value="2"/>
</dbReference>
<dbReference type="Pfam" id="PF00078">
    <property type="entry name" value="RVT_1"/>
    <property type="match status" value="1"/>
</dbReference>
<evidence type="ECO:0000313" key="10">
    <source>
        <dbReference type="EMBL" id="EOY14333.1"/>
    </source>
</evidence>
<feature type="region of interest" description="Disordered" evidence="7">
    <location>
        <begin position="196"/>
        <end position="229"/>
    </location>
</feature>
<evidence type="ECO:0000256" key="3">
    <source>
        <dbReference type="ARBA" id="ARBA00022722"/>
    </source>
</evidence>
<evidence type="ECO:0000256" key="1">
    <source>
        <dbReference type="ARBA" id="ARBA00022679"/>
    </source>
</evidence>
<dbReference type="GO" id="GO:0016787">
    <property type="term" value="F:hydrolase activity"/>
    <property type="evidence" value="ECO:0007669"/>
    <property type="project" value="UniProtKB-KW"/>
</dbReference>
<evidence type="ECO:0000256" key="5">
    <source>
        <dbReference type="ARBA" id="ARBA00022801"/>
    </source>
</evidence>
<dbReference type="InParanoid" id="A0A061FBQ5"/>
<evidence type="ECO:0000256" key="6">
    <source>
        <dbReference type="ARBA" id="ARBA00022918"/>
    </source>
</evidence>
<name>A0A061FBQ5_THECC</name>
<keyword evidence="3" id="KW-0540">Nuclease</keyword>
<dbReference type="STRING" id="3641.A0A061FBQ5"/>
<reference evidence="10 11" key="1">
    <citation type="journal article" date="2013" name="Genome Biol.">
        <title>The genome sequence of the most widely cultivated cacao type and its use to identify candidate genes regulating pod color.</title>
        <authorList>
            <person name="Motamayor J.C."/>
            <person name="Mockaitis K."/>
            <person name="Schmutz J."/>
            <person name="Haiminen N."/>
            <person name="Iii D.L."/>
            <person name="Cornejo O."/>
            <person name="Findley S.D."/>
            <person name="Zheng P."/>
            <person name="Utro F."/>
            <person name="Royaert S."/>
            <person name="Saski C."/>
            <person name="Jenkins J."/>
            <person name="Podicheti R."/>
            <person name="Zhao M."/>
            <person name="Scheffler B.E."/>
            <person name="Stack J.C."/>
            <person name="Feltus F.A."/>
            <person name="Mustiga G.M."/>
            <person name="Amores F."/>
            <person name="Phillips W."/>
            <person name="Marelli J.P."/>
            <person name="May G.D."/>
            <person name="Shapiro H."/>
            <person name="Ma J."/>
            <person name="Bustamante C.D."/>
            <person name="Schnell R.J."/>
            <person name="Main D."/>
            <person name="Gilbert D."/>
            <person name="Parida L."/>
            <person name="Kuhn D.N."/>
        </authorList>
    </citation>
    <scope>NUCLEOTIDE SEQUENCE [LARGE SCALE GENOMIC DNA]</scope>
    <source>
        <strain evidence="11">cv. Matina 1-6</strain>
    </source>
</reference>
<evidence type="ECO:0008006" key="12">
    <source>
        <dbReference type="Google" id="ProtNLM"/>
    </source>
</evidence>
<gene>
    <name evidence="10" type="ORF">TCM_033714</name>
</gene>
<dbReference type="AlphaFoldDB" id="A0A061FBQ5"/>
<feature type="domain" description="Reverse transcriptase" evidence="8">
    <location>
        <begin position="242"/>
        <end position="361"/>
    </location>
</feature>
<evidence type="ECO:0000256" key="4">
    <source>
        <dbReference type="ARBA" id="ARBA00022759"/>
    </source>
</evidence>
<evidence type="ECO:0000313" key="11">
    <source>
        <dbReference type="Proteomes" id="UP000026915"/>
    </source>
</evidence>
<feature type="domain" description="Reverse transcriptase RNase H-like" evidence="9">
    <location>
        <begin position="393"/>
        <end position="458"/>
    </location>
</feature>
<protein>
    <recommendedName>
        <fullName evidence="12">Reverse transcriptase domain-containing protein</fullName>
    </recommendedName>
</protein>
<dbReference type="InterPro" id="IPR043128">
    <property type="entry name" value="Rev_trsase/Diguanyl_cyclase"/>
</dbReference>
<dbReference type="EMBL" id="CM001885">
    <property type="protein sequence ID" value="EOY14333.1"/>
    <property type="molecule type" value="Genomic_DNA"/>
</dbReference>
<dbReference type="Pfam" id="PF17917">
    <property type="entry name" value="RT_RNaseH"/>
    <property type="match status" value="1"/>
</dbReference>
<dbReference type="eggNOG" id="KOG0017">
    <property type="taxonomic scope" value="Eukaryota"/>
</dbReference>
<evidence type="ECO:0000259" key="9">
    <source>
        <dbReference type="Pfam" id="PF17917"/>
    </source>
</evidence>
<dbReference type="Gene3D" id="3.10.10.10">
    <property type="entry name" value="HIV Type 1 Reverse Transcriptase, subunit A, domain 1"/>
    <property type="match status" value="2"/>
</dbReference>
<evidence type="ECO:0000259" key="8">
    <source>
        <dbReference type="Pfam" id="PF00078"/>
    </source>
</evidence>
<dbReference type="PANTHER" id="PTHR24559:SF436">
    <property type="entry name" value="RNA-DIRECTED DNA POLYMERASE HOMOLOG"/>
    <property type="match status" value="1"/>
</dbReference>
<proteinExistence type="predicted"/>
<evidence type="ECO:0000256" key="2">
    <source>
        <dbReference type="ARBA" id="ARBA00022695"/>
    </source>
</evidence>
<dbReference type="HOGENOM" id="CLU_460351_0_0_1"/>
<dbReference type="InterPro" id="IPR041373">
    <property type="entry name" value="RT_RNaseH"/>
</dbReference>
<keyword evidence="1" id="KW-0808">Transferase</keyword>
<dbReference type="InterPro" id="IPR000477">
    <property type="entry name" value="RT_dom"/>
</dbReference>
<keyword evidence="4" id="KW-0255">Endonuclease</keyword>